<dbReference type="AlphaFoldDB" id="A0A166AX98"/>
<reference evidence="7" key="1">
    <citation type="journal article" date="2016" name="Nat. Genet.">
        <title>A high-quality carrot genome assembly provides new insights into carotenoid accumulation and asterid genome evolution.</title>
        <authorList>
            <person name="Iorizzo M."/>
            <person name="Ellison S."/>
            <person name="Senalik D."/>
            <person name="Zeng P."/>
            <person name="Satapoomin P."/>
            <person name="Huang J."/>
            <person name="Bowman M."/>
            <person name="Iovene M."/>
            <person name="Sanseverino W."/>
            <person name="Cavagnaro P."/>
            <person name="Yildiz M."/>
            <person name="Macko-Podgorni A."/>
            <person name="Moranska E."/>
            <person name="Grzebelus E."/>
            <person name="Grzebelus D."/>
            <person name="Ashrafi H."/>
            <person name="Zheng Z."/>
            <person name="Cheng S."/>
            <person name="Spooner D."/>
            <person name="Van Deynze A."/>
            <person name="Simon P."/>
        </authorList>
    </citation>
    <scope>NUCLEOTIDE SEQUENCE</scope>
    <source>
        <tissue evidence="7">Leaf</tissue>
    </source>
</reference>
<dbReference type="InterPro" id="IPR008630">
    <property type="entry name" value="Glyco_trans_34"/>
</dbReference>
<evidence type="ECO:0000256" key="6">
    <source>
        <dbReference type="ARBA" id="ARBA00023034"/>
    </source>
</evidence>
<dbReference type="Gene3D" id="3.90.550.10">
    <property type="entry name" value="Spore Coat Polysaccharide Biosynthesis Protein SpsA, Chain A"/>
    <property type="match status" value="1"/>
</dbReference>
<keyword evidence="3" id="KW-0328">Glycosyltransferase</keyword>
<comment type="subcellular location">
    <subcellularLocation>
        <location evidence="1">Golgi apparatus membrane</location>
        <topology evidence="1">Single-pass type II membrane protein</topology>
    </subcellularLocation>
</comment>
<dbReference type="GO" id="GO:0000139">
    <property type="term" value="C:Golgi membrane"/>
    <property type="evidence" value="ECO:0007669"/>
    <property type="project" value="UniProtKB-SubCell"/>
</dbReference>
<proteinExistence type="inferred from homology"/>
<keyword evidence="5" id="KW-0812">Transmembrane</keyword>
<dbReference type="PANTHER" id="PTHR31311:SF17">
    <property type="entry name" value="GALACTOSYL TRANSFERASE GMA12_MNN10 FAMILY PROTEIN"/>
    <property type="match status" value="1"/>
</dbReference>
<keyword evidence="8" id="KW-1185">Reference proteome</keyword>
<dbReference type="OrthoDB" id="407658at2759"/>
<name>A0A166AX98_DAUCS</name>
<dbReference type="Gramene" id="KZN02056">
    <property type="protein sequence ID" value="KZN02056"/>
    <property type="gene ID" value="DCAR_010810"/>
</dbReference>
<evidence type="ECO:0000313" key="7">
    <source>
        <dbReference type="EMBL" id="WOG93003.1"/>
    </source>
</evidence>
<evidence type="ECO:0000256" key="1">
    <source>
        <dbReference type="ARBA" id="ARBA00004323"/>
    </source>
</evidence>
<keyword evidence="5" id="KW-0735">Signal-anchor</keyword>
<dbReference type="Pfam" id="PF05637">
    <property type="entry name" value="Glyco_transf_34"/>
    <property type="match status" value="1"/>
</dbReference>
<keyword evidence="4" id="KW-0808">Transferase</keyword>
<dbReference type="GO" id="GO:0005802">
    <property type="term" value="C:trans-Golgi network"/>
    <property type="evidence" value="ECO:0007669"/>
    <property type="project" value="TreeGrafter"/>
</dbReference>
<evidence type="ECO:0000256" key="3">
    <source>
        <dbReference type="ARBA" id="ARBA00022676"/>
    </source>
</evidence>
<dbReference type="EMBL" id="CP093345">
    <property type="protein sequence ID" value="WOG93003.1"/>
    <property type="molecule type" value="Genomic_DNA"/>
</dbReference>
<keyword evidence="6" id="KW-0333">Golgi apparatus</keyword>
<dbReference type="PANTHER" id="PTHR31311">
    <property type="entry name" value="XYLOGLUCAN 6-XYLOSYLTRANSFERASE 5-RELATED-RELATED"/>
    <property type="match status" value="1"/>
</dbReference>
<dbReference type="InterPro" id="IPR029044">
    <property type="entry name" value="Nucleotide-diphossugar_trans"/>
</dbReference>
<organism evidence="7 8">
    <name type="scientific">Daucus carota subsp. sativus</name>
    <name type="common">Carrot</name>
    <dbReference type="NCBI Taxonomy" id="79200"/>
    <lineage>
        <taxon>Eukaryota</taxon>
        <taxon>Viridiplantae</taxon>
        <taxon>Streptophyta</taxon>
        <taxon>Embryophyta</taxon>
        <taxon>Tracheophyta</taxon>
        <taxon>Spermatophyta</taxon>
        <taxon>Magnoliopsida</taxon>
        <taxon>eudicotyledons</taxon>
        <taxon>Gunneridae</taxon>
        <taxon>Pentapetalae</taxon>
        <taxon>asterids</taxon>
        <taxon>campanulids</taxon>
        <taxon>Apiales</taxon>
        <taxon>Apiaceae</taxon>
        <taxon>Apioideae</taxon>
        <taxon>Scandiceae</taxon>
        <taxon>Daucinae</taxon>
        <taxon>Daucus</taxon>
        <taxon>Daucus sect. Daucus</taxon>
    </lineage>
</organism>
<evidence type="ECO:0000256" key="2">
    <source>
        <dbReference type="ARBA" id="ARBA00005664"/>
    </source>
</evidence>
<dbReference type="GO" id="GO:0005768">
    <property type="term" value="C:endosome"/>
    <property type="evidence" value="ECO:0007669"/>
    <property type="project" value="TreeGrafter"/>
</dbReference>
<dbReference type="GO" id="GO:0008378">
    <property type="term" value="F:galactosyltransferase activity"/>
    <property type="evidence" value="ECO:0007669"/>
    <property type="project" value="TreeGrafter"/>
</dbReference>
<gene>
    <name evidence="7" type="ORF">DCAR_0312282</name>
</gene>
<sequence length="438" mass="50794">MPSPFVARKTNPSSLKKKLQTILAAITGVFLLGGWAFTTVPALFNYSSYLVHHQIAHVSHKLNYYMSGHTFYDDPDFSYSITDPLKDWDQKRAAWLKEHPQFASRGANRVLLVTGSQPWRCESNLGDFLLLRLFKNKVDYCRIQGYEIFYNNAFLETKMDDHWAKPAAIRASMLAHPDKEWIWWVDSDAVFTDMEFRLPLDKYKNYNLVVNGWPDLIKERSWLGLNTGVLLFRNCQWTLDLLSAWASMSQLSPDYDKWGQIFKATFKDRDEARSSDQTAMVYLVLKHNDTWGDKIYYEDEYCFQCYWVKSIRKIKQARNVYVEMEKNVSEFRRRHAEVATQGYGALRNKFLEQGGYGKHTGRRPFITHFVGCSPCSGNNNVNYSGQDCVQGLELALNTGDNQVLRNFGYVRHQPGNITSWVFPLPFDEPAEINVNLPN</sequence>
<dbReference type="Proteomes" id="UP000077755">
    <property type="component" value="Chromosome 3"/>
</dbReference>
<dbReference type="KEGG" id="dcr:108213554"/>
<accession>A0A166AX98</accession>
<reference evidence="7" key="2">
    <citation type="submission" date="2022-03" db="EMBL/GenBank/DDBJ databases">
        <title>Draft title - Genomic analysis of global carrot germplasm unveils the trajectory of domestication and the origin of high carotenoid orange carrot.</title>
        <authorList>
            <person name="Iorizzo M."/>
            <person name="Ellison S."/>
            <person name="Senalik D."/>
            <person name="Macko-Podgorni A."/>
            <person name="Grzebelus D."/>
            <person name="Bostan H."/>
            <person name="Rolling W."/>
            <person name="Curaba J."/>
            <person name="Simon P."/>
        </authorList>
    </citation>
    <scope>NUCLEOTIDE SEQUENCE</scope>
    <source>
        <tissue evidence="7">Leaf</tissue>
    </source>
</reference>
<comment type="similarity">
    <text evidence="2">Belongs to the glycosyltransferase 34 family.</text>
</comment>
<evidence type="ECO:0000256" key="4">
    <source>
        <dbReference type="ARBA" id="ARBA00022679"/>
    </source>
</evidence>
<evidence type="ECO:0000256" key="5">
    <source>
        <dbReference type="ARBA" id="ARBA00022968"/>
    </source>
</evidence>
<protein>
    <submittedName>
        <fullName evidence="7">Uncharacterized protein</fullName>
    </submittedName>
</protein>
<evidence type="ECO:0000313" key="8">
    <source>
        <dbReference type="Proteomes" id="UP000077755"/>
    </source>
</evidence>